<feature type="transmembrane region" description="Helical" evidence="8">
    <location>
        <begin position="129"/>
        <end position="147"/>
    </location>
</feature>
<dbReference type="RefSeq" id="WP_134484992.1">
    <property type="nucleotide sequence ID" value="NZ_LR216287.1"/>
</dbReference>
<dbReference type="GeneID" id="39421766"/>
<keyword evidence="4" id="KW-1003">Cell membrane</keyword>
<dbReference type="Pfam" id="PF03600">
    <property type="entry name" value="CitMHS"/>
    <property type="match status" value="1"/>
</dbReference>
<evidence type="ECO:0000256" key="5">
    <source>
        <dbReference type="ARBA" id="ARBA00022692"/>
    </source>
</evidence>
<accession>A0A484IAZ8</accession>
<evidence type="ECO:0000256" key="4">
    <source>
        <dbReference type="ARBA" id="ARBA00022475"/>
    </source>
</evidence>
<evidence type="ECO:0000256" key="8">
    <source>
        <dbReference type="SAM" id="Phobius"/>
    </source>
</evidence>
<dbReference type="Proteomes" id="UP000294299">
    <property type="component" value="Chromosome NFRAN"/>
</dbReference>
<dbReference type="GO" id="GO:0015105">
    <property type="term" value="F:arsenite transmembrane transporter activity"/>
    <property type="evidence" value="ECO:0007669"/>
    <property type="project" value="InterPro"/>
</dbReference>
<dbReference type="GO" id="GO:0005886">
    <property type="term" value="C:plasma membrane"/>
    <property type="evidence" value="ECO:0007669"/>
    <property type="project" value="UniProtKB-SubCell"/>
</dbReference>
<dbReference type="InterPro" id="IPR051475">
    <property type="entry name" value="Diverse_Ion_Transporter"/>
</dbReference>
<organism evidence="10 11">
    <name type="scientific">Candidatus Nitrosocosmicus franklandianus</name>
    <dbReference type="NCBI Taxonomy" id="1798806"/>
    <lineage>
        <taxon>Archaea</taxon>
        <taxon>Nitrososphaerota</taxon>
        <taxon>Nitrososphaeria</taxon>
        <taxon>Nitrososphaerales</taxon>
        <taxon>Nitrososphaeraceae</taxon>
        <taxon>Candidatus Nitrosocosmicus</taxon>
    </lineage>
</organism>
<reference evidence="10 11" key="1">
    <citation type="submission" date="2019-02" db="EMBL/GenBank/DDBJ databases">
        <authorList>
            <person name="Lehtovirta-Morley E L."/>
        </authorList>
    </citation>
    <scope>NUCLEOTIDE SEQUENCE [LARGE SCALE GENOMIC DNA]</scope>
    <source>
        <strain evidence="10">NFRAN1</strain>
    </source>
</reference>
<feature type="transmembrane region" description="Helical" evidence="8">
    <location>
        <begin position="85"/>
        <end position="108"/>
    </location>
</feature>
<keyword evidence="11" id="KW-1185">Reference proteome</keyword>
<evidence type="ECO:0000313" key="11">
    <source>
        <dbReference type="Proteomes" id="UP000294299"/>
    </source>
</evidence>
<evidence type="ECO:0000313" key="10">
    <source>
        <dbReference type="EMBL" id="VFJ14933.1"/>
    </source>
</evidence>
<feature type="transmembrane region" description="Helical" evidence="8">
    <location>
        <begin position="58"/>
        <end position="79"/>
    </location>
</feature>
<dbReference type="OrthoDB" id="19068at2157"/>
<dbReference type="PRINTS" id="PR00758">
    <property type="entry name" value="ARSENICPUMP"/>
</dbReference>
<dbReference type="AlphaFoldDB" id="A0A484IAZ8"/>
<dbReference type="PANTHER" id="PTHR43568">
    <property type="entry name" value="P PROTEIN"/>
    <property type="match status" value="1"/>
</dbReference>
<dbReference type="InterPro" id="IPR000802">
    <property type="entry name" value="Arsenical_pump_ArsB"/>
</dbReference>
<evidence type="ECO:0000256" key="3">
    <source>
        <dbReference type="ARBA" id="ARBA00022448"/>
    </source>
</evidence>
<comment type="subcellular location">
    <subcellularLocation>
        <location evidence="1">Cell membrane</location>
        <topology evidence="1">Multi-pass membrane protein</topology>
    </subcellularLocation>
</comment>
<protein>
    <submittedName>
        <fullName evidence="10">Inner membrane protein YbiR</fullName>
    </submittedName>
</protein>
<feature type="transmembrane region" description="Helical" evidence="8">
    <location>
        <begin position="33"/>
        <end position="51"/>
    </location>
</feature>
<feature type="transmembrane region" description="Helical" evidence="8">
    <location>
        <begin position="7"/>
        <end position="27"/>
    </location>
</feature>
<proteinExistence type="inferred from homology"/>
<keyword evidence="6 8" id="KW-1133">Transmembrane helix</keyword>
<feature type="transmembrane region" description="Helical" evidence="8">
    <location>
        <begin position="267"/>
        <end position="287"/>
    </location>
</feature>
<dbReference type="PANTHER" id="PTHR43568:SF1">
    <property type="entry name" value="P PROTEIN"/>
    <property type="match status" value="1"/>
</dbReference>
<feature type="transmembrane region" description="Helical" evidence="8">
    <location>
        <begin position="323"/>
        <end position="350"/>
    </location>
</feature>
<feature type="transmembrane region" description="Helical" evidence="8">
    <location>
        <begin position="293"/>
        <end position="311"/>
    </location>
</feature>
<dbReference type="InterPro" id="IPR004680">
    <property type="entry name" value="Cit_transptr-like_dom"/>
</dbReference>
<comment type="similarity">
    <text evidence="2">Belongs to the CitM (TC 2.A.11) transporter family.</text>
</comment>
<sequence length="361" mass="38994">MQKKFTIGISLIAIYLVILFTVPSLVFEKSVTPIIAGITIIMVAVYVVLGLDILHRTIIVMFGAIISIVLAIILGSLYAEDSLHFVIESVDFNTIGLLLGMMILVAVLGETGVFHQIGIKLGKISKGNVWTLMVLLCTFTAVASMFVDNVTTILLMVPVTLSIMRTLGLNPFPFIVAQVLASNIGGSATLIGDPPNILIGSAAGIDFNSFLIYMGPTIAVTFVFSLLLLKLFFRNDLKNAQKIEQQEDIQDLMNRDENVIVTHHKGLLLKSMIVIVGVIILFSLQTITHLEVSIVAIGGAAALLVIARVPLEKILHEVDWATLLFFVGLFVIVGVAEHAGLINILANLAINITGGDPWLTL</sequence>
<feature type="domain" description="Citrate transporter-like" evidence="9">
    <location>
        <begin position="46"/>
        <end position="359"/>
    </location>
</feature>
<evidence type="ECO:0000259" key="9">
    <source>
        <dbReference type="Pfam" id="PF03600"/>
    </source>
</evidence>
<evidence type="ECO:0000256" key="6">
    <source>
        <dbReference type="ARBA" id="ARBA00022989"/>
    </source>
</evidence>
<gene>
    <name evidence="10" type="ORF">NFRAN_2611</name>
</gene>
<feature type="transmembrane region" description="Helical" evidence="8">
    <location>
        <begin position="210"/>
        <end position="233"/>
    </location>
</feature>
<name>A0A484IAZ8_9ARCH</name>
<dbReference type="EMBL" id="LR216287">
    <property type="protein sequence ID" value="VFJ14933.1"/>
    <property type="molecule type" value="Genomic_DNA"/>
</dbReference>
<keyword evidence="3" id="KW-0813">Transport</keyword>
<evidence type="ECO:0000256" key="2">
    <source>
        <dbReference type="ARBA" id="ARBA00009843"/>
    </source>
</evidence>
<keyword evidence="5 8" id="KW-0812">Transmembrane</keyword>
<evidence type="ECO:0000256" key="7">
    <source>
        <dbReference type="ARBA" id="ARBA00023136"/>
    </source>
</evidence>
<dbReference type="KEGG" id="nfn:NFRAN_2611"/>
<keyword evidence="7 8" id="KW-0472">Membrane</keyword>
<evidence type="ECO:0000256" key="1">
    <source>
        <dbReference type="ARBA" id="ARBA00004651"/>
    </source>
</evidence>